<dbReference type="PANTHER" id="PTHR44742">
    <property type="match status" value="1"/>
</dbReference>
<evidence type="ECO:0000313" key="3">
    <source>
        <dbReference type="EMBL" id="MBL6279247.1"/>
    </source>
</evidence>
<proteinExistence type="predicted"/>
<keyword evidence="1" id="KW-0808">Transferase</keyword>
<dbReference type="GO" id="GO:0008168">
    <property type="term" value="F:methyltransferase activity"/>
    <property type="evidence" value="ECO:0007669"/>
    <property type="project" value="UniProtKB-KW"/>
</dbReference>
<evidence type="ECO:0000313" key="4">
    <source>
        <dbReference type="Proteomes" id="UP000661193"/>
    </source>
</evidence>
<dbReference type="Gene3D" id="3.40.50.150">
    <property type="entry name" value="Vaccinia Virus protein VP39"/>
    <property type="match status" value="1"/>
</dbReference>
<name>A0ABS1USC6_9ACTN</name>
<dbReference type="EMBL" id="JAETXL010000009">
    <property type="protein sequence ID" value="MBL6279247.1"/>
    <property type="molecule type" value="Genomic_DNA"/>
</dbReference>
<organism evidence="3 4">
    <name type="scientific">Micromonospora fiedleri</name>
    <dbReference type="NCBI Taxonomy" id="1157498"/>
    <lineage>
        <taxon>Bacteria</taxon>
        <taxon>Bacillati</taxon>
        <taxon>Actinomycetota</taxon>
        <taxon>Actinomycetes</taxon>
        <taxon>Micromonosporales</taxon>
        <taxon>Micromonosporaceae</taxon>
        <taxon>Micromonospora</taxon>
    </lineage>
</organism>
<dbReference type="InterPro" id="IPR020803">
    <property type="entry name" value="MeTfrase_dom"/>
</dbReference>
<dbReference type="RefSeq" id="WP_203223583.1">
    <property type="nucleotide sequence ID" value="NZ_JAETXL010000009.1"/>
</dbReference>
<gene>
    <name evidence="3" type="ORF">JMF97_24130</name>
</gene>
<feature type="domain" description="Polyketide synthase-like methyltransferase" evidence="2">
    <location>
        <begin position="47"/>
        <end position="295"/>
    </location>
</feature>
<evidence type="ECO:0000256" key="1">
    <source>
        <dbReference type="ARBA" id="ARBA00022679"/>
    </source>
</evidence>
<protein>
    <submittedName>
        <fullName evidence="3">Class I SAM-dependent methyltransferase</fullName>
    </submittedName>
</protein>
<comment type="caution">
    <text evidence="3">The sequence shown here is derived from an EMBL/GenBank/DDBJ whole genome shotgun (WGS) entry which is preliminary data.</text>
</comment>
<accession>A0ABS1USC6</accession>
<dbReference type="CDD" id="cd02440">
    <property type="entry name" value="AdoMet_MTases"/>
    <property type="match status" value="1"/>
</dbReference>
<dbReference type="SUPFAM" id="SSF53335">
    <property type="entry name" value="S-adenosyl-L-methionine-dependent methyltransferases"/>
    <property type="match status" value="1"/>
</dbReference>
<dbReference type="InterPro" id="IPR029063">
    <property type="entry name" value="SAM-dependent_MTases_sf"/>
</dbReference>
<evidence type="ECO:0000259" key="2">
    <source>
        <dbReference type="SMART" id="SM00828"/>
    </source>
</evidence>
<dbReference type="GO" id="GO:0032259">
    <property type="term" value="P:methylation"/>
    <property type="evidence" value="ECO:0007669"/>
    <property type="project" value="UniProtKB-KW"/>
</dbReference>
<dbReference type="InterPro" id="IPR041698">
    <property type="entry name" value="Methyltransf_25"/>
</dbReference>
<dbReference type="Proteomes" id="UP000661193">
    <property type="component" value="Unassembled WGS sequence"/>
</dbReference>
<keyword evidence="3" id="KW-0489">Methyltransferase</keyword>
<sequence length="295" mass="32580">MSSSPERVFVSGHVDRVADYYDDNTRRFLLVAESPGGDAIHRGVWTPDVVNAAQAMDTVNRLMIERLRGHIPSGTAQVLDLGCGVGGTMVRLAQEVDGFISGVTISRVQAEIAAKRFAREGLTDRCQVICADFAELPAEPHYDAMVAVEAVVHSPSLEKLLPSLVDRLRPGGRLILCDDWMTDKDRGLAARERCLDQFRAGWRVGSLHTVGELVAMSERAGLRLVEDLDLTAYLHLGRPRDRLIKVAVGATAVVPRLRDRLVEMPFWANMIGGSALQTGLSRRWLEYRLIVLEKA</sequence>
<keyword evidence="4" id="KW-1185">Reference proteome</keyword>
<reference evidence="3 4" key="1">
    <citation type="submission" date="2021-01" db="EMBL/GenBank/DDBJ databases">
        <title>Genome sequencing of Micromonospora fiedleri MG-37.</title>
        <authorList>
            <person name="Moreland P.E.J."/>
            <person name="Stach J.E.M."/>
        </authorList>
    </citation>
    <scope>NUCLEOTIDE SEQUENCE [LARGE SCALE GENOMIC DNA]</scope>
    <source>
        <strain evidence="3 4">MG-37</strain>
    </source>
</reference>
<dbReference type="SMART" id="SM00828">
    <property type="entry name" value="PKS_MT"/>
    <property type="match status" value="1"/>
</dbReference>
<dbReference type="Pfam" id="PF13649">
    <property type="entry name" value="Methyltransf_25"/>
    <property type="match status" value="1"/>
</dbReference>
<dbReference type="PANTHER" id="PTHR44742:SF2">
    <property type="entry name" value="24-METHYLENESTEROL C-METHYLTRANSFERASE 2"/>
    <property type="match status" value="1"/>
</dbReference>